<keyword evidence="3" id="KW-0472">Membrane</keyword>
<dbReference type="Gene3D" id="3.40.1090.10">
    <property type="entry name" value="Cytosolic phospholipase A2 catalytic domain"/>
    <property type="match status" value="2"/>
</dbReference>
<dbReference type="PROSITE" id="PS51635">
    <property type="entry name" value="PNPLA"/>
    <property type="match status" value="1"/>
</dbReference>
<evidence type="ECO:0000259" key="4">
    <source>
        <dbReference type="PROSITE" id="PS51635"/>
    </source>
</evidence>
<name>A0A0B4XA95_9HYPH</name>
<dbReference type="GO" id="GO:0016042">
    <property type="term" value="P:lipid catabolic process"/>
    <property type="evidence" value="ECO:0007669"/>
    <property type="project" value="UniProtKB-UniRule"/>
</dbReference>
<feature type="active site" description="Nucleophile" evidence="2">
    <location>
        <position position="46"/>
    </location>
</feature>
<organism evidence="5 6">
    <name type="scientific">Rhizobium gallicum bv. gallicum R602sp</name>
    <dbReference type="NCBI Taxonomy" id="1041138"/>
    <lineage>
        <taxon>Bacteria</taxon>
        <taxon>Pseudomonadati</taxon>
        <taxon>Pseudomonadota</taxon>
        <taxon>Alphaproteobacteria</taxon>
        <taxon>Hyphomicrobiales</taxon>
        <taxon>Rhizobiaceae</taxon>
        <taxon>Rhizobium/Agrobacterium group</taxon>
        <taxon>Rhizobium</taxon>
    </lineage>
</organism>
<keyword evidence="2" id="KW-0442">Lipid degradation</keyword>
<dbReference type="AlphaFoldDB" id="A0A0B4XA95"/>
<dbReference type="GO" id="GO:0016787">
    <property type="term" value="F:hydrolase activity"/>
    <property type="evidence" value="ECO:0007669"/>
    <property type="project" value="UniProtKB-UniRule"/>
</dbReference>
<accession>A0A0B4XA95</accession>
<dbReference type="Proteomes" id="UP000031368">
    <property type="component" value="Plasmid pRgalR602b"/>
</dbReference>
<feature type="transmembrane region" description="Helical" evidence="3">
    <location>
        <begin position="37"/>
        <end position="60"/>
    </location>
</feature>
<dbReference type="EMBL" id="CP006879">
    <property type="protein sequence ID" value="AJD43690.1"/>
    <property type="molecule type" value="Genomic_DNA"/>
</dbReference>
<keyword evidence="2" id="KW-0378">Hydrolase</keyword>
<keyword evidence="3" id="KW-0812">Transmembrane</keyword>
<sequence>MSLAPKIAIACQGGGSHAAFAAGVLSALLAPQFRDRYQLVALSGTSGGAICAALVWSGLIRGGAEEARRRLIDFWRDLEVNDILDAVANFWAVSSARLPVSAEVSPYLYSPIAEPRLRDLLTRHLDLASLPSDPHRRASPKLLIGATDIIHGLGVAFEGESLTYDELIASAAVPPLFRAVQAHGTLFWDGLFSRNPPVREFTDLPERPDEIWVVQINPQQRKREPRAMPEIIDRRNELSANLALSQELFFITKINELLAQHPSLRERYKPINIRVVELEDDLDYPSKLDRSSPMIDRLLRMGQERAPWFFEGGSLWPR</sequence>
<evidence type="ECO:0000256" key="2">
    <source>
        <dbReference type="PROSITE-ProRule" id="PRU01161"/>
    </source>
</evidence>
<proteinExistence type="predicted"/>
<dbReference type="RefSeq" id="WP_040114180.1">
    <property type="nucleotide sequence ID" value="NZ_CP006879.1"/>
</dbReference>
<geneLocation type="plasmid" evidence="5 6">
    <name>pRgalR602b</name>
</geneLocation>
<keyword evidence="6" id="KW-1185">Reference proteome</keyword>
<keyword evidence="1 2" id="KW-0443">Lipid metabolism</keyword>
<protein>
    <submittedName>
        <fullName evidence="5">Patatin/phospholipase-related protein</fullName>
    </submittedName>
</protein>
<dbReference type="InterPro" id="IPR002641">
    <property type="entry name" value="PNPLA_dom"/>
</dbReference>
<dbReference type="KEGG" id="rga:RGR602_PB00152"/>
<comment type="caution">
    <text evidence="2">Lacks conserved residue(s) required for the propagation of feature annotation.</text>
</comment>
<dbReference type="InterPro" id="IPR016035">
    <property type="entry name" value="Acyl_Trfase/lysoPLipase"/>
</dbReference>
<dbReference type="Pfam" id="PF01734">
    <property type="entry name" value="Patatin"/>
    <property type="match status" value="1"/>
</dbReference>
<reference evidence="5 6" key="1">
    <citation type="submission" date="2013-11" db="EMBL/GenBank/DDBJ databases">
        <title>Complete genome sequence of Rhizobium gallicum bv. gallicum R602.</title>
        <authorList>
            <person name="Bustos P."/>
            <person name="Santamaria R.I."/>
            <person name="Lozano L."/>
            <person name="Acosta J.L."/>
            <person name="Ormeno-Orrillo E."/>
            <person name="Rogel M.A."/>
            <person name="Romero D."/>
            <person name="Cevallos M.A."/>
            <person name="Martinez-Romero E."/>
            <person name="Gonzalez V."/>
        </authorList>
    </citation>
    <scope>NUCLEOTIDE SEQUENCE [LARGE SCALE GENOMIC DNA]</scope>
    <source>
        <strain evidence="5 6">R602</strain>
        <plasmid evidence="5 6">pRgalR602b</plasmid>
    </source>
</reference>
<dbReference type="SUPFAM" id="SSF52151">
    <property type="entry name" value="FabD/lysophospholipase-like"/>
    <property type="match status" value="1"/>
</dbReference>
<evidence type="ECO:0000313" key="5">
    <source>
        <dbReference type="EMBL" id="AJD43690.1"/>
    </source>
</evidence>
<evidence type="ECO:0000256" key="1">
    <source>
        <dbReference type="ARBA" id="ARBA00023098"/>
    </source>
</evidence>
<keyword evidence="3" id="KW-1133">Transmembrane helix</keyword>
<keyword evidence="5" id="KW-0614">Plasmid</keyword>
<gene>
    <name evidence="5" type="ORF">RGR602_PB00152</name>
</gene>
<dbReference type="HOGENOM" id="CLU_040292_1_0_5"/>
<feature type="short sequence motif" description="GXSXG" evidence="2">
    <location>
        <begin position="44"/>
        <end position="48"/>
    </location>
</feature>
<evidence type="ECO:0000313" key="6">
    <source>
        <dbReference type="Proteomes" id="UP000031368"/>
    </source>
</evidence>
<feature type="domain" description="PNPLA" evidence="4">
    <location>
        <begin position="9"/>
        <end position="202"/>
    </location>
</feature>
<evidence type="ECO:0000256" key="3">
    <source>
        <dbReference type="SAM" id="Phobius"/>
    </source>
</evidence>
<feature type="active site" description="Proton acceptor" evidence="2">
    <location>
        <position position="189"/>
    </location>
</feature>